<feature type="region of interest" description="Disordered" evidence="1">
    <location>
        <begin position="236"/>
        <end position="285"/>
    </location>
</feature>
<feature type="compositionally biased region" description="Acidic residues" evidence="1">
    <location>
        <begin position="243"/>
        <end position="275"/>
    </location>
</feature>
<dbReference type="RefSeq" id="NP_509592.1">
    <property type="nucleotide sequence ID" value="NM_077191.3"/>
</dbReference>
<accession>Q23661</accession>
<dbReference type="PhylomeDB" id="Q23661"/>
<dbReference type="IntAct" id="Q23661">
    <property type="interactions" value="1"/>
</dbReference>
<dbReference type="HOGENOM" id="CLU_064575_0_0_1"/>
<proteinExistence type="predicted"/>
<gene>
    <name evidence="2" type="ORF">CELE_ZK899.5</name>
    <name evidence="2 4" type="ORF">ZK899.5</name>
</gene>
<name>Q23661_CAEEL</name>
<dbReference type="EMBL" id="BX284606">
    <property type="protein sequence ID" value="CAA85498.1"/>
    <property type="molecule type" value="Genomic_DNA"/>
</dbReference>
<dbReference type="KEGG" id="cel:CELE_ZK899.5"/>
<dbReference type="FunCoup" id="Q23661">
    <property type="interactions" value="1"/>
</dbReference>
<protein>
    <submittedName>
        <fullName evidence="2">C2H2-type domain-containing protein</fullName>
    </submittedName>
</protein>
<dbReference type="CTD" id="191456"/>
<reference evidence="2 3" key="1">
    <citation type="journal article" date="1998" name="Science">
        <title>Genome sequence of the nematode C. elegans: a platform for investigating biology.</title>
        <authorList>
            <consortium name="The C. elegans sequencing consortium"/>
            <person name="Sulson J.E."/>
            <person name="Waterston R."/>
        </authorList>
    </citation>
    <scope>NUCLEOTIDE SEQUENCE [LARGE SCALE GENOMIC DNA]</scope>
    <source>
        <strain evidence="2 3">Bristol N2</strain>
    </source>
</reference>
<dbReference type="PaxDb" id="6239-ZK899.5"/>
<sequence length="308" mass="36123">MTPVTSIPHRIFDIWRTPININTCRSFLNIHKLQCSDCSSKFDSEIPFIQHIDECLENAKRDLNYHMHMHGNRLLMMTQRVSELYEASECKKCGMCMERFNEEAEVIIHSKQCTNYKSEYSTFIQNSKALFGNMLTSYDSLCNLFQYFETDERIIQIREDLKQPLPEGVIPNLEPVGPDLHFDELSEYFIEKYQDYMIDVSNMIDVVFVRYLIKKQKDERTGSIVYSFPTKRMSRSIDHMEDATDTETSDVSEDGQVEESDWDEYDSDELDDGEDINNQSMEIGYAADEDLNEESFEYDEEMVDVEAI</sequence>
<evidence type="ECO:0000313" key="2">
    <source>
        <dbReference type="EMBL" id="CAA85498.1"/>
    </source>
</evidence>
<dbReference type="WormBase" id="ZK899.5">
    <property type="protein sequence ID" value="CE01122"/>
    <property type="gene ID" value="WBGene00014143"/>
</dbReference>
<evidence type="ECO:0000256" key="1">
    <source>
        <dbReference type="SAM" id="MobiDB-lite"/>
    </source>
</evidence>
<dbReference type="InParanoid" id="Q23661"/>
<dbReference type="Bgee" id="WBGene00014143">
    <property type="expression patterns" value="Expressed in embryo and 3 other cell types or tissues"/>
</dbReference>
<dbReference type="DIP" id="DIP-25153N"/>
<evidence type="ECO:0000313" key="3">
    <source>
        <dbReference type="Proteomes" id="UP000001940"/>
    </source>
</evidence>
<dbReference type="Proteomes" id="UP000001940">
    <property type="component" value="Chromosome X"/>
</dbReference>
<dbReference type="UCSC" id="ZK899.5">
    <property type="organism name" value="c. elegans"/>
</dbReference>
<evidence type="ECO:0000313" key="4">
    <source>
        <dbReference type="WormBase" id="ZK899.5"/>
    </source>
</evidence>
<keyword evidence="3" id="KW-1185">Reference proteome</keyword>
<dbReference type="AGR" id="WB:WBGene00014143"/>
<organism evidence="2 3">
    <name type="scientific">Caenorhabditis elegans</name>
    <dbReference type="NCBI Taxonomy" id="6239"/>
    <lineage>
        <taxon>Eukaryota</taxon>
        <taxon>Metazoa</taxon>
        <taxon>Ecdysozoa</taxon>
        <taxon>Nematoda</taxon>
        <taxon>Chromadorea</taxon>
        <taxon>Rhabditida</taxon>
        <taxon>Rhabditina</taxon>
        <taxon>Rhabditomorpha</taxon>
        <taxon>Rhabditoidea</taxon>
        <taxon>Rhabditidae</taxon>
        <taxon>Peloderinae</taxon>
        <taxon>Caenorhabditis</taxon>
    </lineage>
</organism>
<dbReference type="PIR" id="T28090">
    <property type="entry name" value="T28090"/>
</dbReference>
<dbReference type="eggNOG" id="ENOG502THVV">
    <property type="taxonomic scope" value="Eukaryota"/>
</dbReference>
<dbReference type="GeneID" id="191456"/>
<dbReference type="AlphaFoldDB" id="Q23661"/>